<name>S4RY90_PETMA</name>
<reference evidence="4" key="1">
    <citation type="submission" date="2025-08" db="UniProtKB">
        <authorList>
            <consortium name="Ensembl"/>
        </authorList>
    </citation>
    <scope>IDENTIFICATION</scope>
</reference>
<dbReference type="InterPro" id="IPR013128">
    <property type="entry name" value="Peptidase_C1A"/>
</dbReference>
<dbReference type="GO" id="GO:0008234">
    <property type="term" value="F:cysteine-type peptidase activity"/>
    <property type="evidence" value="ECO:0007669"/>
    <property type="project" value="InterPro"/>
</dbReference>
<dbReference type="InterPro" id="IPR038765">
    <property type="entry name" value="Papain-like_cys_pep_sf"/>
</dbReference>
<dbReference type="SMART" id="SM00645">
    <property type="entry name" value="Pept_C1"/>
    <property type="match status" value="1"/>
</dbReference>
<dbReference type="InterPro" id="IPR000668">
    <property type="entry name" value="Peptidase_C1A_C"/>
</dbReference>
<reference evidence="4" key="2">
    <citation type="submission" date="2025-09" db="UniProtKB">
        <authorList>
            <consortium name="Ensembl"/>
        </authorList>
    </citation>
    <scope>IDENTIFICATION</scope>
</reference>
<protein>
    <submittedName>
        <fullName evidence="4">Tubulointerstitial nephritis antigen like 1</fullName>
    </submittedName>
</protein>
<sequence length="326" mass="35629">AACRQRATVTFVGTATGCNIRTIQTIQSCCSPADCQCLPMPPPPPPYFTVCRLSSLSVCPGCMRGGQKFPPGSRYRDNCNLCVCEQDAWSCEQNPCLVRPELIARVNHGPYGWTASNYTSFWGMSLEDGMSTRLGTAQPDPAVLAMTSVHVPMRDGDFLPDEFDSRVRWPGLIHAPEDQGNCAASWAFSTAAVASDRLSIQTLGRVRHGLSPQQLLSCDPQGSHPGWRPAQGAAGGCRDGRLDRAWWYLRHAGVVTDECYPLGGGDQQLQCMMGSRRSGRGRREATRPCPNPSANDNRIFQCGPPYRIATDEMAIMKEIMMNGPVQ</sequence>
<feature type="region of interest" description="Disordered" evidence="2">
    <location>
        <begin position="275"/>
        <end position="296"/>
    </location>
</feature>
<dbReference type="Gene3D" id="3.90.70.10">
    <property type="entry name" value="Cysteine proteinases"/>
    <property type="match status" value="1"/>
</dbReference>
<comment type="similarity">
    <text evidence="1">Belongs to the peptidase C1 family.</text>
</comment>
<dbReference type="SUPFAM" id="SSF54001">
    <property type="entry name" value="Cysteine proteinases"/>
    <property type="match status" value="1"/>
</dbReference>
<dbReference type="HOGENOM" id="CLU_012184_3_2_1"/>
<evidence type="ECO:0000259" key="3">
    <source>
        <dbReference type="SMART" id="SM00645"/>
    </source>
</evidence>
<organism evidence="4">
    <name type="scientific">Petromyzon marinus</name>
    <name type="common">Sea lamprey</name>
    <dbReference type="NCBI Taxonomy" id="7757"/>
    <lineage>
        <taxon>Eukaryota</taxon>
        <taxon>Metazoa</taxon>
        <taxon>Chordata</taxon>
        <taxon>Craniata</taxon>
        <taxon>Vertebrata</taxon>
        <taxon>Cyclostomata</taxon>
        <taxon>Hyperoartia</taxon>
        <taxon>Petromyzontiformes</taxon>
        <taxon>Petromyzontidae</taxon>
        <taxon>Petromyzon</taxon>
    </lineage>
</organism>
<feature type="domain" description="Peptidase C1A papain C-terminal" evidence="3">
    <location>
        <begin position="159"/>
        <end position="325"/>
    </location>
</feature>
<dbReference type="SUPFAM" id="SSF57603">
    <property type="entry name" value="FnI-like domain"/>
    <property type="match status" value="1"/>
</dbReference>
<dbReference type="Pfam" id="PF00112">
    <property type="entry name" value="Peptidase_C1"/>
    <property type="match status" value="1"/>
</dbReference>
<dbReference type="PANTHER" id="PTHR12411">
    <property type="entry name" value="CYSTEINE PROTEASE FAMILY C1-RELATED"/>
    <property type="match status" value="1"/>
</dbReference>
<dbReference type="GeneTree" id="ENSGT00940000160023"/>
<evidence type="ECO:0000313" key="4">
    <source>
        <dbReference type="Ensembl" id="ENSPMAP00000010181.1"/>
    </source>
</evidence>
<dbReference type="GO" id="GO:0006508">
    <property type="term" value="P:proteolysis"/>
    <property type="evidence" value="ECO:0007669"/>
    <property type="project" value="InterPro"/>
</dbReference>
<evidence type="ECO:0000256" key="1">
    <source>
        <dbReference type="ARBA" id="ARBA00008455"/>
    </source>
</evidence>
<proteinExistence type="inferred from homology"/>
<dbReference type="STRING" id="7757.ENSPMAP00000010181"/>
<accession>S4RY90</accession>
<dbReference type="AlphaFoldDB" id="S4RY90"/>
<dbReference type="Ensembl" id="ENSPMAT00000010226.1">
    <property type="protein sequence ID" value="ENSPMAP00000010181.1"/>
    <property type="gene ID" value="ENSPMAG00000009258.1"/>
</dbReference>
<dbReference type="OMA" id="TDEMAIM"/>
<evidence type="ECO:0000256" key="2">
    <source>
        <dbReference type="SAM" id="MobiDB-lite"/>
    </source>
</evidence>